<dbReference type="AlphaFoldDB" id="A0AAD4BFD4"/>
<comment type="caution">
    <text evidence="2">The sequence shown here is derived from an EMBL/GenBank/DDBJ whole genome shotgun (WGS) entry which is preliminary data.</text>
</comment>
<feature type="compositionally biased region" description="Acidic residues" evidence="1">
    <location>
        <begin position="45"/>
        <end position="55"/>
    </location>
</feature>
<proteinExistence type="predicted"/>
<name>A0AAD4BFD4_BOLED</name>
<sequence>MPAERRKPRPLGQLKTQALVANFVVVVVMGRTRAGVKPWGRIDEGEGEGEGEDASSELLSSRRDVDGSRSGGQVAPSARLVTSRPKEDIRGSQTTLEVPPGGGANLA</sequence>
<evidence type="ECO:0000313" key="3">
    <source>
        <dbReference type="Proteomes" id="UP001194468"/>
    </source>
</evidence>
<accession>A0AAD4BFD4</accession>
<feature type="region of interest" description="Disordered" evidence="1">
    <location>
        <begin position="36"/>
        <end position="107"/>
    </location>
</feature>
<keyword evidence="3" id="KW-1185">Reference proteome</keyword>
<evidence type="ECO:0000313" key="2">
    <source>
        <dbReference type="EMBL" id="KAF8425822.1"/>
    </source>
</evidence>
<dbReference type="Proteomes" id="UP001194468">
    <property type="component" value="Unassembled WGS sequence"/>
</dbReference>
<organism evidence="2 3">
    <name type="scientific">Boletus edulis BED1</name>
    <dbReference type="NCBI Taxonomy" id="1328754"/>
    <lineage>
        <taxon>Eukaryota</taxon>
        <taxon>Fungi</taxon>
        <taxon>Dikarya</taxon>
        <taxon>Basidiomycota</taxon>
        <taxon>Agaricomycotina</taxon>
        <taxon>Agaricomycetes</taxon>
        <taxon>Agaricomycetidae</taxon>
        <taxon>Boletales</taxon>
        <taxon>Boletineae</taxon>
        <taxon>Boletaceae</taxon>
        <taxon>Boletoideae</taxon>
        <taxon>Boletus</taxon>
    </lineage>
</organism>
<evidence type="ECO:0000256" key="1">
    <source>
        <dbReference type="SAM" id="MobiDB-lite"/>
    </source>
</evidence>
<reference evidence="2" key="1">
    <citation type="submission" date="2019-10" db="EMBL/GenBank/DDBJ databases">
        <authorList>
            <consortium name="DOE Joint Genome Institute"/>
            <person name="Kuo A."/>
            <person name="Miyauchi S."/>
            <person name="Kiss E."/>
            <person name="Drula E."/>
            <person name="Kohler A."/>
            <person name="Sanchez-Garcia M."/>
            <person name="Andreopoulos B."/>
            <person name="Barry K.W."/>
            <person name="Bonito G."/>
            <person name="Buee M."/>
            <person name="Carver A."/>
            <person name="Chen C."/>
            <person name="Cichocki N."/>
            <person name="Clum A."/>
            <person name="Culley D."/>
            <person name="Crous P.W."/>
            <person name="Fauchery L."/>
            <person name="Girlanda M."/>
            <person name="Hayes R."/>
            <person name="Keri Z."/>
            <person name="LaButti K."/>
            <person name="Lipzen A."/>
            <person name="Lombard V."/>
            <person name="Magnuson J."/>
            <person name="Maillard F."/>
            <person name="Morin E."/>
            <person name="Murat C."/>
            <person name="Nolan M."/>
            <person name="Ohm R."/>
            <person name="Pangilinan J."/>
            <person name="Pereira M."/>
            <person name="Perotto S."/>
            <person name="Peter M."/>
            <person name="Riley R."/>
            <person name="Sitrit Y."/>
            <person name="Stielow B."/>
            <person name="Szollosi G."/>
            <person name="Zifcakova L."/>
            <person name="Stursova M."/>
            <person name="Spatafora J.W."/>
            <person name="Tedersoo L."/>
            <person name="Vaario L.-M."/>
            <person name="Yamada A."/>
            <person name="Yan M."/>
            <person name="Wang P."/>
            <person name="Xu J."/>
            <person name="Bruns T."/>
            <person name="Baldrian P."/>
            <person name="Vilgalys R."/>
            <person name="Henrissat B."/>
            <person name="Grigoriev I.V."/>
            <person name="Hibbett D."/>
            <person name="Nagy L.G."/>
            <person name="Martin F.M."/>
        </authorList>
    </citation>
    <scope>NUCLEOTIDE SEQUENCE</scope>
    <source>
        <strain evidence="2">BED1</strain>
    </source>
</reference>
<protein>
    <submittedName>
        <fullName evidence="2">Uncharacterized protein</fullName>
    </submittedName>
</protein>
<dbReference type="EMBL" id="WHUW01000091">
    <property type="protein sequence ID" value="KAF8425822.1"/>
    <property type="molecule type" value="Genomic_DNA"/>
</dbReference>
<gene>
    <name evidence="2" type="ORF">L210DRAFT_3509224</name>
</gene>
<reference evidence="2" key="2">
    <citation type="journal article" date="2020" name="Nat. Commun.">
        <title>Large-scale genome sequencing of mycorrhizal fungi provides insights into the early evolution of symbiotic traits.</title>
        <authorList>
            <person name="Miyauchi S."/>
            <person name="Kiss E."/>
            <person name="Kuo A."/>
            <person name="Drula E."/>
            <person name="Kohler A."/>
            <person name="Sanchez-Garcia M."/>
            <person name="Morin E."/>
            <person name="Andreopoulos B."/>
            <person name="Barry K.W."/>
            <person name="Bonito G."/>
            <person name="Buee M."/>
            <person name="Carver A."/>
            <person name="Chen C."/>
            <person name="Cichocki N."/>
            <person name="Clum A."/>
            <person name="Culley D."/>
            <person name="Crous P.W."/>
            <person name="Fauchery L."/>
            <person name="Girlanda M."/>
            <person name="Hayes R.D."/>
            <person name="Keri Z."/>
            <person name="LaButti K."/>
            <person name="Lipzen A."/>
            <person name="Lombard V."/>
            <person name="Magnuson J."/>
            <person name="Maillard F."/>
            <person name="Murat C."/>
            <person name="Nolan M."/>
            <person name="Ohm R.A."/>
            <person name="Pangilinan J."/>
            <person name="Pereira M.F."/>
            <person name="Perotto S."/>
            <person name="Peter M."/>
            <person name="Pfister S."/>
            <person name="Riley R."/>
            <person name="Sitrit Y."/>
            <person name="Stielow J.B."/>
            <person name="Szollosi G."/>
            <person name="Zifcakova L."/>
            <person name="Stursova M."/>
            <person name="Spatafora J.W."/>
            <person name="Tedersoo L."/>
            <person name="Vaario L.M."/>
            <person name="Yamada A."/>
            <person name="Yan M."/>
            <person name="Wang P."/>
            <person name="Xu J."/>
            <person name="Bruns T."/>
            <person name="Baldrian P."/>
            <person name="Vilgalys R."/>
            <person name="Dunand C."/>
            <person name="Henrissat B."/>
            <person name="Grigoriev I.V."/>
            <person name="Hibbett D."/>
            <person name="Nagy L.G."/>
            <person name="Martin F.M."/>
        </authorList>
    </citation>
    <scope>NUCLEOTIDE SEQUENCE</scope>
    <source>
        <strain evidence="2">BED1</strain>
    </source>
</reference>